<dbReference type="Gene3D" id="1.10.10.60">
    <property type="entry name" value="Homeodomain-like"/>
    <property type="match status" value="1"/>
</dbReference>
<sequence>MSEVRARQSDRSLAKREQILDGAVSVFREVGYERASVDSIAARAGVSKATIYNHFRDKSALFLATVELENREIRGKFLALLETPTGDIQADLRRIGELLARLVTSPSNVLRHRIVTAEAGRFPELGRSLYECSILAARRRMATFFERAAALGLLEVPEPMHAAIDFGALCVENPLRMLLLGVEEEATEEMIAREVERAVRTFLRAYRPS</sequence>
<dbReference type="Pfam" id="PF14246">
    <property type="entry name" value="TetR_C_7"/>
    <property type="match status" value="1"/>
</dbReference>
<evidence type="ECO:0000259" key="5">
    <source>
        <dbReference type="PROSITE" id="PS50977"/>
    </source>
</evidence>
<keyword evidence="2 4" id="KW-0238">DNA-binding</keyword>
<dbReference type="SUPFAM" id="SSF48498">
    <property type="entry name" value="Tetracyclin repressor-like, C-terminal domain"/>
    <property type="match status" value="1"/>
</dbReference>
<dbReference type="PANTHER" id="PTHR30055">
    <property type="entry name" value="HTH-TYPE TRANSCRIPTIONAL REGULATOR RUTR"/>
    <property type="match status" value="1"/>
</dbReference>
<dbReference type="PROSITE" id="PS01081">
    <property type="entry name" value="HTH_TETR_1"/>
    <property type="match status" value="1"/>
</dbReference>
<dbReference type="InterPro" id="IPR036271">
    <property type="entry name" value="Tet_transcr_reg_TetR-rel_C_sf"/>
</dbReference>
<dbReference type="OrthoDB" id="63332at2"/>
<dbReference type="EMBL" id="CP012332">
    <property type="protein sequence ID" value="AKU93196.1"/>
    <property type="molecule type" value="Genomic_DNA"/>
</dbReference>
<dbReference type="InterPro" id="IPR023772">
    <property type="entry name" value="DNA-bd_HTH_TetR-type_CS"/>
</dbReference>
<protein>
    <submittedName>
        <fullName evidence="6">Transcriptional regulator, TetR family</fullName>
    </submittedName>
</protein>
<gene>
    <name evidence="6" type="ORF">AKJ08_3583</name>
</gene>
<dbReference type="STRING" id="1391653.AKJ08_3583"/>
<accession>A0A0K1PIF8</accession>
<dbReference type="RefSeq" id="WP_082343320.1">
    <property type="nucleotide sequence ID" value="NZ_CP012332.1"/>
</dbReference>
<dbReference type="AlphaFoldDB" id="A0A0K1PIF8"/>
<organism evidence="6 7">
    <name type="scientific">Vulgatibacter incomptus</name>
    <dbReference type="NCBI Taxonomy" id="1391653"/>
    <lineage>
        <taxon>Bacteria</taxon>
        <taxon>Pseudomonadati</taxon>
        <taxon>Myxococcota</taxon>
        <taxon>Myxococcia</taxon>
        <taxon>Myxococcales</taxon>
        <taxon>Cystobacterineae</taxon>
        <taxon>Vulgatibacteraceae</taxon>
        <taxon>Vulgatibacter</taxon>
    </lineage>
</organism>
<dbReference type="PROSITE" id="PS50977">
    <property type="entry name" value="HTH_TETR_2"/>
    <property type="match status" value="1"/>
</dbReference>
<name>A0A0K1PIF8_9BACT</name>
<dbReference type="SUPFAM" id="SSF46689">
    <property type="entry name" value="Homeodomain-like"/>
    <property type="match status" value="1"/>
</dbReference>
<evidence type="ECO:0000313" key="7">
    <source>
        <dbReference type="Proteomes" id="UP000055590"/>
    </source>
</evidence>
<dbReference type="GO" id="GO:0003700">
    <property type="term" value="F:DNA-binding transcription factor activity"/>
    <property type="evidence" value="ECO:0007669"/>
    <property type="project" value="TreeGrafter"/>
</dbReference>
<dbReference type="KEGG" id="vin:AKJ08_3583"/>
<keyword evidence="7" id="KW-1185">Reference proteome</keyword>
<dbReference type="PANTHER" id="PTHR30055:SF146">
    <property type="entry name" value="HTH-TYPE TRANSCRIPTIONAL DUAL REGULATOR CECR"/>
    <property type="match status" value="1"/>
</dbReference>
<evidence type="ECO:0000256" key="2">
    <source>
        <dbReference type="ARBA" id="ARBA00023125"/>
    </source>
</evidence>
<keyword evidence="1" id="KW-0805">Transcription regulation</keyword>
<dbReference type="Proteomes" id="UP000055590">
    <property type="component" value="Chromosome"/>
</dbReference>
<proteinExistence type="predicted"/>
<feature type="DNA-binding region" description="H-T-H motif" evidence="4">
    <location>
        <begin position="36"/>
        <end position="55"/>
    </location>
</feature>
<dbReference type="GO" id="GO:0000976">
    <property type="term" value="F:transcription cis-regulatory region binding"/>
    <property type="evidence" value="ECO:0007669"/>
    <property type="project" value="TreeGrafter"/>
</dbReference>
<dbReference type="InterPro" id="IPR009057">
    <property type="entry name" value="Homeodomain-like_sf"/>
</dbReference>
<feature type="domain" description="HTH tetR-type" evidence="5">
    <location>
        <begin position="13"/>
        <end position="73"/>
    </location>
</feature>
<dbReference type="PRINTS" id="PR00455">
    <property type="entry name" value="HTHTETR"/>
</dbReference>
<evidence type="ECO:0000256" key="3">
    <source>
        <dbReference type="ARBA" id="ARBA00023163"/>
    </source>
</evidence>
<dbReference type="Gene3D" id="1.10.357.10">
    <property type="entry name" value="Tetracycline Repressor, domain 2"/>
    <property type="match status" value="1"/>
</dbReference>
<reference evidence="6 7" key="1">
    <citation type="submission" date="2015-08" db="EMBL/GenBank/DDBJ databases">
        <authorList>
            <person name="Babu N.S."/>
            <person name="Beckwith C.J."/>
            <person name="Beseler K.G."/>
            <person name="Brison A."/>
            <person name="Carone J.V."/>
            <person name="Caskin T.P."/>
            <person name="Diamond M."/>
            <person name="Durham M.E."/>
            <person name="Foxe J.M."/>
            <person name="Go M."/>
            <person name="Henderson B.A."/>
            <person name="Jones I.B."/>
            <person name="McGettigan J.A."/>
            <person name="Micheletti S.J."/>
            <person name="Nasrallah M.E."/>
            <person name="Ortiz D."/>
            <person name="Piller C.R."/>
            <person name="Privatt S.R."/>
            <person name="Schneider S.L."/>
            <person name="Sharp S."/>
            <person name="Smith T.C."/>
            <person name="Stanton J.D."/>
            <person name="Ullery H.E."/>
            <person name="Wilson R.J."/>
            <person name="Serrano M.G."/>
            <person name="Buck G."/>
            <person name="Lee V."/>
            <person name="Wang Y."/>
            <person name="Carvalho R."/>
            <person name="Voegtly L."/>
            <person name="Shi R."/>
            <person name="Duckworth R."/>
            <person name="Johnson A."/>
            <person name="Loviza R."/>
            <person name="Walstead R."/>
            <person name="Shah Z."/>
            <person name="Kiflezghi M."/>
            <person name="Wade K."/>
            <person name="Ball S.L."/>
            <person name="Bradley K.W."/>
            <person name="Asai D.J."/>
            <person name="Bowman C.A."/>
            <person name="Russell D.A."/>
            <person name="Pope W.H."/>
            <person name="Jacobs-Sera D."/>
            <person name="Hendrix R.W."/>
            <person name="Hatfull G.F."/>
        </authorList>
    </citation>
    <scope>NUCLEOTIDE SEQUENCE [LARGE SCALE GENOMIC DNA]</scope>
    <source>
        <strain evidence="6 7">DSM 27710</strain>
    </source>
</reference>
<dbReference type="Pfam" id="PF00440">
    <property type="entry name" value="TetR_N"/>
    <property type="match status" value="1"/>
</dbReference>
<evidence type="ECO:0000313" key="6">
    <source>
        <dbReference type="EMBL" id="AKU93196.1"/>
    </source>
</evidence>
<keyword evidence="3" id="KW-0804">Transcription</keyword>
<dbReference type="InterPro" id="IPR050109">
    <property type="entry name" value="HTH-type_TetR-like_transc_reg"/>
</dbReference>
<dbReference type="InterPro" id="IPR001647">
    <property type="entry name" value="HTH_TetR"/>
</dbReference>
<dbReference type="FunFam" id="1.10.10.60:FF:000141">
    <property type="entry name" value="TetR family transcriptional regulator"/>
    <property type="match status" value="1"/>
</dbReference>
<evidence type="ECO:0000256" key="1">
    <source>
        <dbReference type="ARBA" id="ARBA00023015"/>
    </source>
</evidence>
<evidence type="ECO:0000256" key="4">
    <source>
        <dbReference type="PROSITE-ProRule" id="PRU00335"/>
    </source>
</evidence>
<dbReference type="InterPro" id="IPR039536">
    <property type="entry name" value="TetR_C_Proteobacteria"/>
</dbReference>